<dbReference type="PANTHER" id="PTHR11533">
    <property type="entry name" value="PROTEASE M1 ZINC METALLOPROTEASE"/>
    <property type="match status" value="1"/>
</dbReference>
<dbReference type="GO" id="GO:0042277">
    <property type="term" value="F:peptide binding"/>
    <property type="evidence" value="ECO:0007669"/>
    <property type="project" value="TreeGrafter"/>
</dbReference>
<dbReference type="GO" id="GO:0070006">
    <property type="term" value="F:metalloaminopeptidase activity"/>
    <property type="evidence" value="ECO:0007669"/>
    <property type="project" value="TreeGrafter"/>
</dbReference>
<evidence type="ECO:0000259" key="9">
    <source>
        <dbReference type="Pfam" id="PF01433"/>
    </source>
</evidence>
<dbReference type="SUPFAM" id="SSF63737">
    <property type="entry name" value="Leukotriene A4 hydrolase N-terminal domain"/>
    <property type="match status" value="1"/>
</dbReference>
<keyword evidence="4" id="KW-0645">Protease</keyword>
<comment type="caution">
    <text evidence="11">The sequence shown here is derived from an EMBL/GenBank/DDBJ whole genome shotgun (WGS) entry which is preliminary data.</text>
</comment>
<sequence>MEKEERILLPASVNPVSYEITLDPDFNGEKFEGFVRISCTVIETCLYLELHSKSIMVNDASIRFKGNSWGATDTIKSVFCPLGGEEEATFAVNLAAKGPQFFEDCFELLYPLPKPDLIGVLEFSTGAMEDRGAIILRTTNLLLNPKDSALDTMQRIAGTILHEISHMWFDDLVKMRHWDGLWLRECFVTLMPWYAADKMFPSWHFWDSYLIADPTDAKQIYDKISYQKGSCILRVVPNSLGDTKFFDGLKLYHRRYQFQCTESDDLWKAQEEVIGGSIEASMKVYTKYPGFPVLRVSESHDESGNLTGVGLFHHSFLTSGLQSSVDMNTRELILPSSDDLFKVKVDHGGFSRTSYSHDLLTRLLKEVSNGNLSLRDCVGLSCNLKVLVAGRMDKKSELLDLNVKFAKLDSFYVWGTIDRNLTSIHSVHKFHGPELSEGLRKLASDMIDPKAEELGWTISKDDDENFITFITPKFSGVGLAENPNIMSATKEPYWKRTAGHENAIPGSLWWKVFGIAAAHGGLEELEALVDL</sequence>
<dbReference type="GO" id="GO:0006508">
    <property type="term" value="P:proteolysis"/>
    <property type="evidence" value="ECO:0007669"/>
    <property type="project" value="UniProtKB-KW"/>
</dbReference>
<keyword evidence="7" id="KW-0862">Zinc</keyword>
<organism evidence="11 12">
    <name type="scientific">Gibberella intermedia</name>
    <name type="common">Bulb rot disease fungus</name>
    <name type="synonym">Fusarium proliferatum</name>
    <dbReference type="NCBI Taxonomy" id="948311"/>
    <lineage>
        <taxon>Eukaryota</taxon>
        <taxon>Fungi</taxon>
        <taxon>Dikarya</taxon>
        <taxon>Ascomycota</taxon>
        <taxon>Pezizomycotina</taxon>
        <taxon>Sordariomycetes</taxon>
        <taxon>Hypocreomycetidae</taxon>
        <taxon>Hypocreales</taxon>
        <taxon>Nectriaceae</taxon>
        <taxon>Fusarium</taxon>
        <taxon>Fusarium fujikuroi species complex</taxon>
    </lineage>
</organism>
<evidence type="ECO:0000256" key="1">
    <source>
        <dbReference type="ARBA" id="ARBA00001947"/>
    </source>
</evidence>
<keyword evidence="6" id="KW-0378">Hydrolase</keyword>
<evidence type="ECO:0000256" key="4">
    <source>
        <dbReference type="ARBA" id="ARBA00022670"/>
    </source>
</evidence>
<comment type="cofactor">
    <cofactor evidence="1">
        <name>Zn(2+)</name>
        <dbReference type="ChEBI" id="CHEBI:29105"/>
    </cofactor>
</comment>
<dbReference type="InterPro" id="IPR050344">
    <property type="entry name" value="Peptidase_M1_aminopeptidases"/>
</dbReference>
<dbReference type="PRINTS" id="PR00756">
    <property type="entry name" value="ALADIPTASE"/>
</dbReference>
<feature type="domain" description="ERAP1-like C-terminal" evidence="10">
    <location>
        <begin position="341"/>
        <end position="530"/>
    </location>
</feature>
<evidence type="ECO:0000313" key="12">
    <source>
        <dbReference type="Proteomes" id="UP000283569"/>
    </source>
</evidence>
<dbReference type="InterPro" id="IPR014782">
    <property type="entry name" value="Peptidase_M1_dom"/>
</dbReference>
<keyword evidence="5" id="KW-0479">Metal-binding</keyword>
<dbReference type="GO" id="GO:0008270">
    <property type="term" value="F:zinc ion binding"/>
    <property type="evidence" value="ECO:0007669"/>
    <property type="project" value="InterPro"/>
</dbReference>
<evidence type="ECO:0000256" key="5">
    <source>
        <dbReference type="ARBA" id="ARBA00022723"/>
    </source>
</evidence>
<dbReference type="EMBL" id="MRDB01000012">
    <property type="protein sequence ID" value="RKL43325.1"/>
    <property type="molecule type" value="Genomic_DNA"/>
</dbReference>
<dbReference type="Proteomes" id="UP000283569">
    <property type="component" value="Unassembled WGS sequence"/>
</dbReference>
<dbReference type="GO" id="GO:0043171">
    <property type="term" value="P:peptide catabolic process"/>
    <property type="evidence" value="ECO:0007669"/>
    <property type="project" value="TreeGrafter"/>
</dbReference>
<evidence type="ECO:0000256" key="2">
    <source>
        <dbReference type="ARBA" id="ARBA00010136"/>
    </source>
</evidence>
<name>A0A420TP63_GIBIN</name>
<dbReference type="GO" id="GO:0016020">
    <property type="term" value="C:membrane"/>
    <property type="evidence" value="ECO:0007669"/>
    <property type="project" value="TreeGrafter"/>
</dbReference>
<dbReference type="InterPro" id="IPR001930">
    <property type="entry name" value="Peptidase_M1"/>
</dbReference>
<evidence type="ECO:0000256" key="6">
    <source>
        <dbReference type="ARBA" id="ARBA00022801"/>
    </source>
</evidence>
<protein>
    <submittedName>
        <fullName evidence="11">Uncharacterized protein</fullName>
    </submittedName>
</protein>
<dbReference type="SUPFAM" id="SSF55486">
    <property type="entry name" value="Metalloproteases ('zincins'), catalytic domain"/>
    <property type="match status" value="1"/>
</dbReference>
<proteinExistence type="inferred from homology"/>
<comment type="similarity">
    <text evidence="2">Belongs to the peptidase M1 family.</text>
</comment>
<dbReference type="Pfam" id="PF11838">
    <property type="entry name" value="ERAP1_C"/>
    <property type="match status" value="1"/>
</dbReference>
<evidence type="ECO:0000259" key="10">
    <source>
        <dbReference type="Pfam" id="PF11838"/>
    </source>
</evidence>
<accession>A0A420TP63</accession>
<evidence type="ECO:0000313" key="11">
    <source>
        <dbReference type="EMBL" id="RKL43325.1"/>
    </source>
</evidence>
<reference evidence="11 12" key="1">
    <citation type="journal article" date="2018" name="Sci. Rep.">
        <title>Characterisation of pathogen-specific regions and novel effector candidates in Fusarium oxysporum f. sp. cepae.</title>
        <authorList>
            <person name="Armitage A.D."/>
            <person name="Taylor A."/>
            <person name="Sobczyk M.K."/>
            <person name="Baxter L."/>
            <person name="Greenfield B.P."/>
            <person name="Bates H.J."/>
            <person name="Wilson F."/>
            <person name="Jackson A.C."/>
            <person name="Ott S."/>
            <person name="Harrison R.J."/>
            <person name="Clarkson J.P."/>
        </authorList>
    </citation>
    <scope>NUCLEOTIDE SEQUENCE [LARGE SCALE GENOMIC DNA]</scope>
    <source>
        <strain evidence="11 12">Fp_A8</strain>
    </source>
</reference>
<dbReference type="InterPro" id="IPR027268">
    <property type="entry name" value="Peptidase_M4/M1_CTD_sf"/>
</dbReference>
<dbReference type="Gene3D" id="1.25.50.20">
    <property type="match status" value="1"/>
</dbReference>
<dbReference type="InterPro" id="IPR024571">
    <property type="entry name" value="ERAP1-like_C_dom"/>
</dbReference>
<evidence type="ECO:0000256" key="8">
    <source>
        <dbReference type="ARBA" id="ARBA00023049"/>
    </source>
</evidence>
<feature type="domain" description="Peptidase M1 membrane alanine aminopeptidase" evidence="9">
    <location>
        <begin position="90"/>
        <end position="211"/>
    </location>
</feature>
<dbReference type="InterPro" id="IPR042097">
    <property type="entry name" value="Aminopeptidase_N-like_N_sf"/>
</dbReference>
<evidence type="ECO:0000256" key="7">
    <source>
        <dbReference type="ARBA" id="ARBA00022833"/>
    </source>
</evidence>
<gene>
    <name evidence="11" type="ORF">BFJ72_g4738</name>
</gene>
<dbReference type="Gene3D" id="1.10.390.10">
    <property type="entry name" value="Neutral Protease Domain 2"/>
    <property type="match status" value="2"/>
</dbReference>
<dbReference type="AlphaFoldDB" id="A0A420TP63"/>
<keyword evidence="8" id="KW-0482">Metalloprotease</keyword>
<dbReference type="GO" id="GO:0005737">
    <property type="term" value="C:cytoplasm"/>
    <property type="evidence" value="ECO:0007669"/>
    <property type="project" value="TreeGrafter"/>
</dbReference>
<dbReference type="Pfam" id="PF01433">
    <property type="entry name" value="Peptidase_M1"/>
    <property type="match status" value="2"/>
</dbReference>
<evidence type="ECO:0000256" key="3">
    <source>
        <dbReference type="ARBA" id="ARBA00022438"/>
    </source>
</evidence>
<keyword evidence="3" id="KW-0031">Aminopeptidase</keyword>
<dbReference type="PANTHER" id="PTHR11533:SF174">
    <property type="entry name" value="PUROMYCIN-SENSITIVE AMINOPEPTIDASE-RELATED"/>
    <property type="match status" value="1"/>
</dbReference>
<feature type="domain" description="Peptidase M1 membrane alanine aminopeptidase" evidence="9">
    <location>
        <begin position="212"/>
        <end position="283"/>
    </location>
</feature>